<dbReference type="InterPro" id="IPR034058">
    <property type="entry name" value="TagA/B/C/D_pept_dom"/>
</dbReference>
<accession>D8S2A0</accession>
<dbReference type="Gene3D" id="2.60.40.10">
    <property type="entry name" value="Immunoglobulins"/>
    <property type="match status" value="1"/>
</dbReference>
<organism evidence="9">
    <name type="scientific">Selaginella moellendorffii</name>
    <name type="common">Spikemoss</name>
    <dbReference type="NCBI Taxonomy" id="88036"/>
    <lineage>
        <taxon>Eukaryota</taxon>
        <taxon>Viridiplantae</taxon>
        <taxon>Streptophyta</taxon>
        <taxon>Embryophyta</taxon>
        <taxon>Tracheophyta</taxon>
        <taxon>Lycopodiopsida</taxon>
        <taxon>Selaginellales</taxon>
        <taxon>Selaginellaceae</taxon>
        <taxon>Selaginella</taxon>
    </lineage>
</organism>
<dbReference type="Gene3D" id="3.40.50.200">
    <property type="entry name" value="Peptidase S8/S53 domain"/>
    <property type="match status" value="1"/>
</dbReference>
<feature type="active site" description="Charge relay system" evidence="4 5">
    <location>
        <position position="192"/>
    </location>
</feature>
<dbReference type="PRINTS" id="PR00723">
    <property type="entry name" value="SUBTILISIN"/>
</dbReference>
<dbReference type="InterPro" id="IPR013783">
    <property type="entry name" value="Ig-like_fold"/>
</dbReference>
<dbReference type="InterPro" id="IPR036852">
    <property type="entry name" value="Peptidase_S8/S53_dom_sf"/>
</dbReference>
<dbReference type="Pfam" id="PF00082">
    <property type="entry name" value="Peptidase_S8"/>
    <property type="match status" value="1"/>
</dbReference>
<evidence type="ECO:0000259" key="7">
    <source>
        <dbReference type="Pfam" id="PF02225"/>
    </source>
</evidence>
<comment type="similarity">
    <text evidence="5">Belongs to the peptidase S8 family.</text>
</comment>
<reference evidence="8 9" key="1">
    <citation type="journal article" date="2011" name="Science">
        <title>The Selaginella genome identifies genetic changes associated with the evolution of vascular plants.</title>
        <authorList>
            <person name="Banks J.A."/>
            <person name="Nishiyama T."/>
            <person name="Hasebe M."/>
            <person name="Bowman J.L."/>
            <person name="Gribskov M."/>
            <person name="dePamphilis C."/>
            <person name="Albert V.A."/>
            <person name="Aono N."/>
            <person name="Aoyama T."/>
            <person name="Ambrose B.A."/>
            <person name="Ashton N.W."/>
            <person name="Axtell M.J."/>
            <person name="Barker E."/>
            <person name="Barker M.S."/>
            <person name="Bennetzen J.L."/>
            <person name="Bonawitz N.D."/>
            <person name="Chapple C."/>
            <person name="Cheng C."/>
            <person name="Correa L.G."/>
            <person name="Dacre M."/>
            <person name="DeBarry J."/>
            <person name="Dreyer I."/>
            <person name="Elias M."/>
            <person name="Engstrom E.M."/>
            <person name="Estelle M."/>
            <person name="Feng L."/>
            <person name="Finet C."/>
            <person name="Floyd S.K."/>
            <person name="Frommer W.B."/>
            <person name="Fujita T."/>
            <person name="Gramzow L."/>
            <person name="Gutensohn M."/>
            <person name="Harholt J."/>
            <person name="Hattori M."/>
            <person name="Heyl A."/>
            <person name="Hirai T."/>
            <person name="Hiwatashi Y."/>
            <person name="Ishikawa M."/>
            <person name="Iwata M."/>
            <person name="Karol K.G."/>
            <person name="Koehler B."/>
            <person name="Kolukisaoglu U."/>
            <person name="Kubo M."/>
            <person name="Kurata T."/>
            <person name="Lalonde S."/>
            <person name="Li K."/>
            <person name="Li Y."/>
            <person name="Litt A."/>
            <person name="Lyons E."/>
            <person name="Manning G."/>
            <person name="Maruyama T."/>
            <person name="Michael T.P."/>
            <person name="Mikami K."/>
            <person name="Miyazaki S."/>
            <person name="Morinaga S."/>
            <person name="Murata T."/>
            <person name="Mueller-Roeber B."/>
            <person name="Nelson D.R."/>
            <person name="Obara M."/>
            <person name="Oguri Y."/>
            <person name="Olmstead R.G."/>
            <person name="Onodera N."/>
            <person name="Petersen B.L."/>
            <person name="Pils B."/>
            <person name="Prigge M."/>
            <person name="Rensing S.A."/>
            <person name="Riano-Pachon D.M."/>
            <person name="Roberts A.W."/>
            <person name="Sato Y."/>
            <person name="Scheller H.V."/>
            <person name="Schulz B."/>
            <person name="Schulz C."/>
            <person name="Shakirov E.V."/>
            <person name="Shibagaki N."/>
            <person name="Shinohara N."/>
            <person name="Shippen D.E."/>
            <person name="Soerensen I."/>
            <person name="Sotooka R."/>
            <person name="Sugimoto N."/>
            <person name="Sugita M."/>
            <person name="Sumikawa N."/>
            <person name="Tanurdzic M."/>
            <person name="Theissen G."/>
            <person name="Ulvskov P."/>
            <person name="Wakazuki S."/>
            <person name="Weng J.K."/>
            <person name="Willats W.W."/>
            <person name="Wipf D."/>
            <person name="Wolf P.G."/>
            <person name="Yang L."/>
            <person name="Zimmer A.D."/>
            <person name="Zhu Q."/>
            <person name="Mitros T."/>
            <person name="Hellsten U."/>
            <person name="Loque D."/>
            <person name="Otillar R."/>
            <person name="Salamov A."/>
            <person name="Schmutz J."/>
            <person name="Shapiro H."/>
            <person name="Lindquist E."/>
            <person name="Lucas S."/>
            <person name="Rokhsar D."/>
            <person name="Grigoriev I.V."/>
        </authorList>
    </citation>
    <scope>NUCLEOTIDE SEQUENCE [LARGE SCALE GENOMIC DNA]</scope>
</reference>
<feature type="domain" description="PA" evidence="7">
    <location>
        <begin position="418"/>
        <end position="493"/>
    </location>
</feature>
<evidence type="ECO:0000313" key="9">
    <source>
        <dbReference type="Proteomes" id="UP000001514"/>
    </source>
</evidence>
<sequence length="1567" mass="171108">MRESEMIYWNVFLPKNLEVDRVKRTKGVSWIGEYKSRYKVAPEWQEVFAKKLEEDVLFDSQGRVVATVLTAAGVVSKPCTTKVDILELLIQHWNSSLNEHGKVVELKKLEPAALQAAIPLDQAREYVEWLSKQEWVTWIAPAFRGRLGNMFSSAIQQSGVSAPLERGAPFFPSRPLWGMGIMGDGQIVGVGDSGVDLLSCYFRDEQVSSPGPNHRKVLSYRVMWGGDLIDSYGHGSHVAGSLLGQCDQTLSDFTIESSKYNGMAPHAKLVFTDIGVGKNTYVTPPMDLSDYYWEAYSLGARIHSDSWTTVDRSYNLMSRSVDAFTYNNPAFLPVFAAGNAGSSYSSVGTITSPAMSKNSLTVGASMGPGHSIRHENLALLRFYVLNGTSDLRVGVLENSFGVMFQDNWGPFPLLRAIPGEACISPPNAAGMVVLASREGCDCIDKLVAIQDAGSVAAVFFNNENTGYFPLSLRSSLESITIPSGSIPRVFGDYLDSMLTHGDSVFVEVVGHVPFNGERIDSMTSFSSWGPTLDGRQKPETVAPGDKIVSAKSNMDSKEATCRTLVLSGTSMATPITAGGAALIRQYFMDGFYPTGSKVLAHSRQPSGALVKAILINGAVPLRGLNGNGVIIDPPLSFNQGYGRIDLLHSLFLPGHNKLNVTAEEGNPLKTGFGQRYCFSCFPGSEDLKFTLAWYDPPALPAASVILVNDLDLFVIDPSNTKRYGNGGPRPDRMNNVEQVSVSDPESGLYVAVIYGYYVPEEGPDGFGQRFAFVASAASLSATPCLVINPVEVPPLFGNIANVRITVEGTSGPYIKWFCRLDASIETPKAHDWEICGNDYFTEGLPDAFYTFSVQARDESFLNTAYSEISFASFTIDTIPPRTILLSSSASVFCETPVFEFSSDSADTDHFECQFTSGILSSHGWTLCGSPVKVEARSDGRYTFHVRAVDKAGNQDPQPVFVHWLLHRERPRAKIVTILPKDLTNVSTCRVYFELDVPNLPGIQEPRWSCRLNLSDIEGAAVYGWRSCSSPLELSNLPDGIYIVSVRAAENESGGALSSVPATCTVIIDSLPPEVLFFAVPPLFSSSRDVSYAFASSEVSTTTCCMTKLNTGEEERWQQCTSPARFRNLEDGAYQFSVTATDLAGNTGLVIKHRFLVDTTPPSVVSFVLSRPDLEVVTAEFSVDDGPLGSTSGVATSYCRLDSQVQGGTWMPCSSPWRVEKSYLAPGVEHTFMVKAEDRASNIALDHAEQKLVLTSNSSAVHGLVCPEAYTRLQIATLAFNSSLSWTECEVDEQVPVACGSPYCVGPLVDGAHTFKVRYLSSFSLWSGCKWYIDTGTPETLIRSSVVNTLSPSFELSGYDGGGIERYECMLQSLDPQGQRHSWRKCSRQLMSLRTRAIAFVELQEHSLRESHYELSSSPYASAALSGNALDMGIVARLCVPVSNVSSLASTSYDEQPFAIFLMLRKTNESSPTVPLAISTGNATANYTNELQLIYTRESPILVTTMWELVAAQLDQEGTYVTTLVTRPGSYMLARIYEGPTLAFIKASQPRMIVSSTTLIFMCLCIFV</sequence>
<keyword evidence="9" id="KW-1185">Reference proteome</keyword>
<dbReference type="Gramene" id="EFJ21597">
    <property type="protein sequence ID" value="EFJ21597"/>
    <property type="gene ID" value="SELMODRAFT_417456"/>
</dbReference>
<name>D8S2A0_SELML</name>
<dbReference type="GO" id="GO:0006508">
    <property type="term" value="P:proteolysis"/>
    <property type="evidence" value="ECO:0000318"/>
    <property type="project" value="GO_Central"/>
</dbReference>
<feature type="domain" description="Peptidase S8/S53" evidence="6">
    <location>
        <begin position="183"/>
        <end position="642"/>
    </location>
</feature>
<dbReference type="Gene3D" id="3.50.30.30">
    <property type="match status" value="1"/>
</dbReference>
<dbReference type="GO" id="GO:0004252">
    <property type="term" value="F:serine-type endopeptidase activity"/>
    <property type="evidence" value="ECO:0000318"/>
    <property type="project" value="GO_Central"/>
</dbReference>
<evidence type="ECO:0000313" key="8">
    <source>
        <dbReference type="EMBL" id="EFJ21597.1"/>
    </source>
</evidence>
<dbReference type="InterPro" id="IPR003137">
    <property type="entry name" value="PA_domain"/>
</dbReference>
<dbReference type="PROSITE" id="PS00138">
    <property type="entry name" value="SUBTILASE_SER"/>
    <property type="match status" value="1"/>
</dbReference>
<keyword evidence="1 5" id="KW-0645">Protease</keyword>
<evidence type="ECO:0000256" key="3">
    <source>
        <dbReference type="ARBA" id="ARBA00022825"/>
    </source>
</evidence>
<evidence type="ECO:0000256" key="1">
    <source>
        <dbReference type="ARBA" id="ARBA00022670"/>
    </source>
</evidence>
<dbReference type="CDD" id="cd04842">
    <property type="entry name" value="Peptidases_S8_Kp43_protease"/>
    <property type="match status" value="1"/>
</dbReference>
<gene>
    <name evidence="8" type="ORF">SELMODRAFT_417456</name>
</gene>
<dbReference type="InterPro" id="IPR000209">
    <property type="entry name" value="Peptidase_S8/S53_dom"/>
</dbReference>
<evidence type="ECO:0000256" key="2">
    <source>
        <dbReference type="ARBA" id="ARBA00022801"/>
    </source>
</evidence>
<dbReference type="Pfam" id="PF02225">
    <property type="entry name" value="PA"/>
    <property type="match status" value="1"/>
</dbReference>
<dbReference type="InParanoid" id="D8S2A0"/>
<dbReference type="PANTHER" id="PTHR43399:SF5">
    <property type="entry name" value="PEPTIDASE S8 FAMILY WITH PROTEASE-ASSOCIATED DOMAIN"/>
    <property type="match status" value="1"/>
</dbReference>
<feature type="active site" description="Charge relay system" evidence="4 5">
    <location>
        <position position="570"/>
    </location>
</feature>
<protein>
    <submittedName>
        <fullName evidence="8">Uncharacterized protein</fullName>
    </submittedName>
</protein>
<dbReference type="InterPro" id="IPR051048">
    <property type="entry name" value="Peptidase_S8/S53_subtilisin"/>
</dbReference>
<evidence type="ECO:0000256" key="4">
    <source>
        <dbReference type="PIRSR" id="PIRSR615500-1"/>
    </source>
</evidence>
<dbReference type="HOGENOM" id="CLU_003756_0_0_1"/>
<keyword evidence="3 5" id="KW-0720">Serine protease</keyword>
<dbReference type="SUPFAM" id="SSF49785">
    <property type="entry name" value="Galactose-binding domain-like"/>
    <property type="match status" value="1"/>
</dbReference>
<evidence type="ECO:0000259" key="6">
    <source>
        <dbReference type="Pfam" id="PF00082"/>
    </source>
</evidence>
<dbReference type="SUPFAM" id="SSF52743">
    <property type="entry name" value="Subtilisin-like"/>
    <property type="match status" value="1"/>
</dbReference>
<dbReference type="EMBL" id="GL377599">
    <property type="protein sequence ID" value="EFJ21597.1"/>
    <property type="molecule type" value="Genomic_DNA"/>
</dbReference>
<dbReference type="Gene3D" id="2.60.120.380">
    <property type="match status" value="1"/>
</dbReference>
<dbReference type="InterPro" id="IPR022398">
    <property type="entry name" value="Peptidase_S8_His-AS"/>
</dbReference>
<evidence type="ECO:0000256" key="5">
    <source>
        <dbReference type="PROSITE-ProRule" id="PRU01240"/>
    </source>
</evidence>
<dbReference type="KEGG" id="smo:SELMODRAFT_417456"/>
<dbReference type="InterPro" id="IPR008979">
    <property type="entry name" value="Galactose-bd-like_sf"/>
</dbReference>
<dbReference type="PANTHER" id="PTHR43399">
    <property type="entry name" value="SUBTILISIN-RELATED"/>
    <property type="match status" value="1"/>
</dbReference>
<keyword evidence="2 5" id="KW-0378">Hydrolase</keyword>
<proteinExistence type="inferred from homology"/>
<dbReference type="InterPro" id="IPR023828">
    <property type="entry name" value="Peptidase_S8_Ser-AS"/>
</dbReference>
<dbReference type="InterPro" id="IPR015500">
    <property type="entry name" value="Peptidase_S8_subtilisin-rel"/>
</dbReference>
<dbReference type="eggNOG" id="ENOG502QSWT">
    <property type="taxonomic scope" value="Eukaryota"/>
</dbReference>
<dbReference type="Proteomes" id="UP000001514">
    <property type="component" value="Unassembled WGS sequence"/>
</dbReference>
<dbReference type="PROSITE" id="PS00137">
    <property type="entry name" value="SUBTILASE_HIS"/>
    <property type="match status" value="1"/>
</dbReference>
<dbReference type="OMA" id="MRESEMI"/>
<feature type="active site" description="Charge relay system" evidence="4 5">
    <location>
        <position position="234"/>
    </location>
</feature>
<dbReference type="PROSITE" id="PS51892">
    <property type="entry name" value="SUBTILASE"/>
    <property type="match status" value="1"/>
</dbReference>